<name>A0ABZ2Y4D1_9FIRM</name>
<feature type="domain" description="Peptidase U32 collagenase" evidence="1">
    <location>
        <begin position="383"/>
        <end position="497"/>
    </location>
</feature>
<dbReference type="Pfam" id="PF01136">
    <property type="entry name" value="Peptidase_U32"/>
    <property type="match status" value="2"/>
</dbReference>
<dbReference type="Proteomes" id="UP001486565">
    <property type="component" value="Chromosome"/>
</dbReference>
<dbReference type="InterPro" id="IPR020988">
    <property type="entry name" value="Pept_U32_collagenase"/>
</dbReference>
<evidence type="ECO:0000313" key="3">
    <source>
        <dbReference type="Proteomes" id="UP001486565"/>
    </source>
</evidence>
<organism evidence="2 3">
    <name type="scientific">Defluviitalea saccharophila</name>
    <dbReference type="NCBI Taxonomy" id="879970"/>
    <lineage>
        <taxon>Bacteria</taxon>
        <taxon>Bacillati</taxon>
        <taxon>Bacillota</taxon>
        <taxon>Clostridia</taxon>
        <taxon>Lachnospirales</taxon>
        <taxon>Defluviitaleaceae</taxon>
        <taxon>Defluviitalea</taxon>
    </lineage>
</organism>
<dbReference type="EMBL" id="CP121687">
    <property type="protein sequence ID" value="WZL70070.1"/>
    <property type="molecule type" value="Genomic_DNA"/>
</dbReference>
<dbReference type="InterPro" id="IPR001539">
    <property type="entry name" value="Peptidase_U32"/>
</dbReference>
<protein>
    <submittedName>
        <fullName evidence="2">U32 family peptidase</fullName>
    </submittedName>
</protein>
<dbReference type="PANTHER" id="PTHR30217:SF10">
    <property type="entry name" value="23S RRNA 5-HYDROXYCYTIDINE C2501 SYNTHASE"/>
    <property type="match status" value="1"/>
</dbReference>
<evidence type="ECO:0000259" key="1">
    <source>
        <dbReference type="Pfam" id="PF12392"/>
    </source>
</evidence>
<dbReference type="InterPro" id="IPR051454">
    <property type="entry name" value="RNA/ubiquinone_mod_enzymes"/>
</dbReference>
<gene>
    <name evidence="2" type="ORF">QBE51_00655</name>
</gene>
<dbReference type="PROSITE" id="PS01276">
    <property type="entry name" value="PEPTIDASE_U32"/>
    <property type="match status" value="1"/>
</dbReference>
<dbReference type="RefSeq" id="WP_341877034.1">
    <property type="nucleotide sequence ID" value="NZ_CP121687.1"/>
</dbReference>
<accession>A0ABZ2Y4D1</accession>
<dbReference type="PANTHER" id="PTHR30217">
    <property type="entry name" value="PEPTIDASE U32 FAMILY"/>
    <property type="match status" value="1"/>
</dbReference>
<proteinExistence type="predicted"/>
<keyword evidence="3" id="KW-1185">Reference proteome</keyword>
<reference evidence="2 3" key="1">
    <citation type="submission" date="2023-03" db="EMBL/GenBank/DDBJ databases">
        <title>Novel Species.</title>
        <authorList>
            <person name="Ma S."/>
        </authorList>
    </citation>
    <scope>NUCLEOTIDE SEQUENCE [LARGE SCALE GENOMIC DNA]</scope>
    <source>
        <strain evidence="2 3">LIND6LT2</strain>
    </source>
</reference>
<evidence type="ECO:0000313" key="2">
    <source>
        <dbReference type="EMBL" id="WZL70070.1"/>
    </source>
</evidence>
<dbReference type="Pfam" id="PF12392">
    <property type="entry name" value="DUF3656"/>
    <property type="match status" value="1"/>
</dbReference>
<sequence>MNKKNIELLAPVGNKESLFAAVNNGCDAVYLGGKAFSARQYAGNFSLEEMEEVLDYCHLRNVKVYVTVNTLYKQEELGNLFEFLNQLYILGVDAFIVQDLGTAVKIRKLFPDIELHGSTQMTIHDLNGVKFLEELGFDRVVLSREMSLEEISYITKNTNMAIEVFVHGALCFSYSGQCLMSSMIGGRSGNRGRCAQPCRLPYHLVDKDNKKVASGYLLSPKDIQTLEYIPQLIESGVTSFKIEGRMKRPEYIASVVSTYRKYIDQYLSEQKDYSVDPRDIKNLAQVFNRGGFSKGYLYQHGGRDMMSFESPKHWGIYAGKVVQYNPSTKKCVIDTIEPLEPGDGIEIWRKGKENTGVAISKSSKAGEQITIFIKDPVQKGDLVYKTKDKPLLDGLQKTYEKDVRKSSIFGHIKFKKHMPIILQLWDNQGNFIEAEGELVEEAQNQALTEERLQLQISKTGNTPFNIESLTVEMDEDGYLPIGELNALRRKGIEELEKCIIKNTRRSSVNIRTVEESFEEAEEAPKGVKDKSLSILIRDIHQLEAAFHPKVKRIYFEFNSNPIEEIEKAAKACYDRNIEFFVALPRIDVNYKKKKIWYNLENTLIDGYLIRTYGQAYTLKNTCKKRIMDYTFNIFNPLTAQFWMRSDVEGVTLSPELNYEELKVFRGDGIEVIGYGYLPLMTTQQCIIGNTVGDKFPQGFCKNRNDHKPYKLIDRKGEEFPIIQDCSSCIAVIYNGKPILLLNEFDKLSSLPVDSIRLDFVFESTEDMKKIIESYGNCKKAAFPQIKGQEYTKGHFFRGVE</sequence>